<protein>
    <submittedName>
        <fullName evidence="3">Type VI secretion system (T6SS) ImpG/VasA family protein</fullName>
    </submittedName>
</protein>
<dbReference type="PANTHER" id="PTHR35370:SF1">
    <property type="entry name" value="TYPE VI SECRETION SYSTEM COMPONENT TSSF1"/>
    <property type="match status" value="1"/>
</dbReference>
<dbReference type="EMBL" id="VNHN01000034">
    <property type="protein sequence ID" value="TYP04439.1"/>
    <property type="molecule type" value="Genomic_DNA"/>
</dbReference>
<keyword evidence="1" id="KW-0175">Coiled coil</keyword>
<dbReference type="KEGG" id="xdo:XDD1_3495"/>
<dbReference type="PANTHER" id="PTHR35370">
    <property type="entry name" value="CYTOPLASMIC PROTEIN-RELATED-RELATED"/>
    <property type="match status" value="1"/>
</dbReference>
<proteinExistence type="predicted"/>
<organism evidence="2 4">
    <name type="scientific">Xenorhabdus doucetiae</name>
    <dbReference type="NCBI Taxonomy" id="351671"/>
    <lineage>
        <taxon>Bacteria</taxon>
        <taxon>Pseudomonadati</taxon>
        <taxon>Pseudomonadota</taxon>
        <taxon>Gammaproteobacteria</taxon>
        <taxon>Enterobacterales</taxon>
        <taxon>Morganellaceae</taxon>
        <taxon>Xenorhabdus</taxon>
    </lineage>
</organism>
<dbReference type="RefSeq" id="WP_045972763.1">
    <property type="nucleotide sequence ID" value="NZ_CAWMED010000001.1"/>
</dbReference>
<evidence type="ECO:0000313" key="2">
    <source>
        <dbReference type="EMBL" id="CDG19185.1"/>
    </source>
</evidence>
<evidence type="ECO:0000256" key="1">
    <source>
        <dbReference type="SAM" id="Coils"/>
    </source>
</evidence>
<accession>A0A068QZD9</accession>
<dbReference type="HOGENOM" id="CLU_1224355_0_0_6"/>
<dbReference type="STRING" id="351671.XDD1_3495"/>
<dbReference type="EMBL" id="FO704550">
    <property type="protein sequence ID" value="CDG19185.1"/>
    <property type="molecule type" value="Genomic_DNA"/>
</dbReference>
<keyword evidence="5" id="KW-1185">Reference proteome</keyword>
<dbReference type="Proteomes" id="UP000032721">
    <property type="component" value="Chromosome"/>
</dbReference>
<dbReference type="Proteomes" id="UP000324170">
    <property type="component" value="Unassembled WGS sequence"/>
</dbReference>
<gene>
    <name evidence="3" type="ORF">LY16_02244</name>
    <name evidence="2" type="ORF">XDD1_3495</name>
</gene>
<sequence length="226" mass="26142">MKNNKESLYLKVLAYLRALVSNLRDKLEDDFPEITHGILSRIWPLALSPIPPTTIMQFYPTDGEQQGTVDIPAGTPVKGEVIYGSTANLISPINTPQKIEFNFYLVPSLLPNDSAIENFFPNHRQPNKSNSNNILHHFSGVYIDFIKEKLVSLCIPDNNIIYKEKMQNFKDKMNKQRDELKEEYLNYQYFLKLEQQIGSRLSFSQESESGKRAFDYFIHNEKSNKS</sequence>
<dbReference type="Pfam" id="PF05947">
    <property type="entry name" value="T6SS_TssF"/>
    <property type="match status" value="1"/>
</dbReference>
<evidence type="ECO:0000313" key="3">
    <source>
        <dbReference type="EMBL" id="TYP04439.1"/>
    </source>
</evidence>
<reference evidence="2 4" key="1">
    <citation type="submission" date="2013-07" db="EMBL/GenBank/DDBJ databases">
        <authorList>
            <person name="Genoscope - CEA"/>
        </authorList>
    </citation>
    <scope>NUCLEOTIDE SEQUENCE [LARGE SCALE GENOMIC DNA]</scope>
    <source>
        <strain evidence="2">FRM16</strain>
        <strain evidence="4">FRM16 / DSM 17909</strain>
    </source>
</reference>
<dbReference type="AlphaFoldDB" id="A0A068QZD9"/>
<dbReference type="InterPro" id="IPR010272">
    <property type="entry name" value="T6SS_TssF"/>
</dbReference>
<evidence type="ECO:0000313" key="5">
    <source>
        <dbReference type="Proteomes" id="UP000324170"/>
    </source>
</evidence>
<evidence type="ECO:0000313" key="4">
    <source>
        <dbReference type="Proteomes" id="UP000032721"/>
    </source>
</evidence>
<reference evidence="3 5" key="2">
    <citation type="submission" date="2019-07" db="EMBL/GenBank/DDBJ databases">
        <title>Genomic Encyclopedia of Type Strains, Phase I: the one thousand microbial genomes (KMG-I) project.</title>
        <authorList>
            <person name="Kyrpides N."/>
        </authorList>
    </citation>
    <scope>NUCLEOTIDE SEQUENCE [LARGE SCALE GENOMIC DNA]</scope>
    <source>
        <strain evidence="3 5">DSM 17909</strain>
    </source>
</reference>
<feature type="coiled-coil region" evidence="1">
    <location>
        <begin position="159"/>
        <end position="186"/>
    </location>
</feature>
<name>A0A068QZD9_9GAMM</name>